<dbReference type="PROSITE" id="PS51891">
    <property type="entry name" value="CENP_V_GFA"/>
    <property type="match status" value="1"/>
</dbReference>
<gene>
    <name evidence="5" type="ORF">FHY64_05345</name>
</gene>
<sequence>MTEAPYTGSCQCGGIRYEVDVDINQSVTCNCSRCQRLGSVLAFTSRDKFTLLTPEADTTEYLFNERRISHRFCPVCGIEPFAYGEMPDGAKMAAVNVNCLEGVDPRALTPHHVDGASS</sequence>
<dbReference type="Proteomes" id="UP000314011">
    <property type="component" value="Unassembled WGS sequence"/>
</dbReference>
<comment type="similarity">
    <text evidence="1">Belongs to the Gfa family.</text>
</comment>
<dbReference type="SUPFAM" id="SSF51316">
    <property type="entry name" value="Mss4-like"/>
    <property type="match status" value="1"/>
</dbReference>
<keyword evidence="6" id="KW-1185">Reference proteome</keyword>
<organism evidence="5 6">
    <name type="scientific">Pelagovum pacificum</name>
    <dbReference type="NCBI Taxonomy" id="2588711"/>
    <lineage>
        <taxon>Bacteria</taxon>
        <taxon>Pseudomonadati</taxon>
        <taxon>Pseudomonadota</taxon>
        <taxon>Alphaproteobacteria</taxon>
        <taxon>Rhodobacterales</taxon>
        <taxon>Paracoccaceae</taxon>
        <taxon>Pelagovum</taxon>
    </lineage>
</organism>
<dbReference type="InterPro" id="IPR011057">
    <property type="entry name" value="Mss4-like_sf"/>
</dbReference>
<dbReference type="PANTHER" id="PTHR28620">
    <property type="entry name" value="CENTROMERE PROTEIN V"/>
    <property type="match status" value="1"/>
</dbReference>
<evidence type="ECO:0000313" key="5">
    <source>
        <dbReference type="EMBL" id="TNY32703.1"/>
    </source>
</evidence>
<dbReference type="InterPro" id="IPR006913">
    <property type="entry name" value="CENP-V/GFA"/>
</dbReference>
<evidence type="ECO:0000259" key="4">
    <source>
        <dbReference type="PROSITE" id="PS51891"/>
    </source>
</evidence>
<dbReference type="EMBL" id="VFFF01000001">
    <property type="protein sequence ID" value="TNY32703.1"/>
    <property type="molecule type" value="Genomic_DNA"/>
</dbReference>
<evidence type="ECO:0000256" key="2">
    <source>
        <dbReference type="ARBA" id="ARBA00022723"/>
    </source>
</evidence>
<accession>A0A5C5GD80</accession>
<dbReference type="InterPro" id="IPR052355">
    <property type="entry name" value="CENP-V-like"/>
</dbReference>
<comment type="caution">
    <text evidence="5">The sequence shown here is derived from an EMBL/GenBank/DDBJ whole genome shotgun (WGS) entry which is preliminary data.</text>
</comment>
<keyword evidence="2" id="KW-0479">Metal-binding</keyword>
<keyword evidence="3" id="KW-0862">Zinc</keyword>
<dbReference type="Pfam" id="PF04828">
    <property type="entry name" value="GFA"/>
    <property type="match status" value="1"/>
</dbReference>
<evidence type="ECO:0000313" key="6">
    <source>
        <dbReference type="Proteomes" id="UP000314011"/>
    </source>
</evidence>
<feature type="domain" description="CENP-V/GFA" evidence="4">
    <location>
        <begin position="6"/>
        <end position="112"/>
    </location>
</feature>
<dbReference type="Gene3D" id="2.170.150.70">
    <property type="match status" value="1"/>
</dbReference>
<evidence type="ECO:0000256" key="3">
    <source>
        <dbReference type="ARBA" id="ARBA00022833"/>
    </source>
</evidence>
<evidence type="ECO:0000256" key="1">
    <source>
        <dbReference type="ARBA" id="ARBA00005495"/>
    </source>
</evidence>
<proteinExistence type="inferred from homology"/>
<dbReference type="OrthoDB" id="9807246at2"/>
<dbReference type="GO" id="GO:0046872">
    <property type="term" value="F:metal ion binding"/>
    <property type="evidence" value="ECO:0007669"/>
    <property type="project" value="UniProtKB-KW"/>
</dbReference>
<dbReference type="PANTHER" id="PTHR28620:SF1">
    <property type="entry name" value="CENP-V_GFA DOMAIN-CONTAINING PROTEIN"/>
    <property type="match status" value="1"/>
</dbReference>
<dbReference type="AlphaFoldDB" id="A0A5C5GD80"/>
<reference evidence="5 6" key="1">
    <citation type="submission" date="2019-06" db="EMBL/GenBank/DDBJ databases">
        <title>Genome of new Rhodobacteraceae sp. SM1903.</title>
        <authorList>
            <person name="Ren X."/>
        </authorList>
    </citation>
    <scope>NUCLEOTIDE SEQUENCE [LARGE SCALE GENOMIC DNA]</scope>
    <source>
        <strain evidence="5 6">SM1903</strain>
    </source>
</reference>
<dbReference type="RefSeq" id="WP_140193383.1">
    <property type="nucleotide sequence ID" value="NZ_CP065915.1"/>
</dbReference>
<name>A0A5C5GD80_9RHOB</name>
<protein>
    <submittedName>
        <fullName evidence="5">GFA family protein</fullName>
    </submittedName>
</protein>
<dbReference type="GO" id="GO:0016846">
    <property type="term" value="F:carbon-sulfur lyase activity"/>
    <property type="evidence" value="ECO:0007669"/>
    <property type="project" value="InterPro"/>
</dbReference>